<dbReference type="InterPro" id="IPR008183">
    <property type="entry name" value="Aldose_1/G6P_1-epimerase"/>
</dbReference>
<dbReference type="Pfam" id="PF01263">
    <property type="entry name" value="Aldose_epim"/>
    <property type="match status" value="1"/>
</dbReference>
<evidence type="ECO:0000313" key="6">
    <source>
        <dbReference type="Proteomes" id="UP001224083"/>
    </source>
</evidence>
<organism evidence="5 6">
    <name type="scientific">Bisgaard Taxon 45</name>
    <dbReference type="NCBI Taxonomy" id="304289"/>
    <lineage>
        <taxon>Bacteria</taxon>
        <taxon>Pseudomonadati</taxon>
        <taxon>Pseudomonadota</taxon>
        <taxon>Gammaproteobacteria</taxon>
        <taxon>Pasteurellales</taxon>
        <taxon>Pasteurellaceae</taxon>
    </lineage>
</organism>
<dbReference type="PANTHER" id="PTHR11122:SF13">
    <property type="entry name" value="GLUCOSE-6-PHOSPHATE 1-EPIMERASE"/>
    <property type="match status" value="1"/>
</dbReference>
<dbReference type="PIRSF" id="PIRSF016020">
    <property type="entry name" value="PHexose_mutarotase"/>
    <property type="match status" value="1"/>
</dbReference>
<dbReference type="SUPFAM" id="SSF74650">
    <property type="entry name" value="Galactose mutarotase-like"/>
    <property type="match status" value="1"/>
</dbReference>
<protein>
    <recommendedName>
        <fullName evidence="4">Putative glucose-6-phosphate 1-epimerase</fullName>
        <ecNumber evidence="4">5.1.3.15</ecNumber>
    </recommendedName>
</protein>
<dbReference type="InterPro" id="IPR011013">
    <property type="entry name" value="Gal_mutarotase_sf_dom"/>
</dbReference>
<accession>A0ABT9KGD5</accession>
<comment type="catalytic activity">
    <reaction evidence="1">
        <text>alpha-D-glucose 6-phosphate = beta-D-glucose 6-phosphate</text>
        <dbReference type="Rhea" id="RHEA:16249"/>
        <dbReference type="ChEBI" id="CHEBI:58225"/>
        <dbReference type="ChEBI" id="CHEBI:58247"/>
        <dbReference type="EC" id="5.1.3.15"/>
    </reaction>
</comment>
<dbReference type="CDD" id="cd09020">
    <property type="entry name" value="D-hex-6-P-epi_like"/>
    <property type="match status" value="1"/>
</dbReference>
<gene>
    <name evidence="5" type="ORF">O7M46_09090</name>
</gene>
<sequence length="273" mass="30863">MQNTLQPTILQHICPALRLVKYNEIPAIMLQHEVGTAVIALQGAHLLSWQPKGSEHDVLWLSDIEPFQLGSAIRGGIPLCYPWFGAVKSPSHGTARIRLWHLIDYAISADNVQLAFGLFTEDHLIEAKVSMHFSEDCQVIFTHYGQEEAQVALHSYFQIGDIQQIEIQDLPISCVDNVTKQIEQVPSPRKIQQHVDCTYQVTEAKTTILDPVLQRAIYLEHQHASEVVVWNPWHKATSGMSEFGYQTMLCVETARITHTLKQGEQIAVKIKLK</sequence>
<proteinExistence type="inferred from homology"/>
<dbReference type="PANTHER" id="PTHR11122">
    <property type="entry name" value="APOSPORY-ASSOCIATED PROTEIN C-RELATED"/>
    <property type="match status" value="1"/>
</dbReference>
<keyword evidence="3 4" id="KW-0413">Isomerase</keyword>
<evidence type="ECO:0000256" key="3">
    <source>
        <dbReference type="ARBA" id="ARBA00023235"/>
    </source>
</evidence>
<evidence type="ECO:0000313" key="5">
    <source>
        <dbReference type="EMBL" id="MDP9501114.1"/>
    </source>
</evidence>
<reference evidence="5 6" key="1">
    <citation type="submission" date="2022-12" db="EMBL/GenBank/DDBJ databases">
        <title>Genome sequence of Pasteurellaceae Bisgaard Taxon 45.</title>
        <authorList>
            <person name="Foggin C."/>
            <person name="Rosen L.E."/>
            <person name="Henton M."/>
            <person name="Buys A."/>
            <person name="Floyd T."/>
            <person name="Turner A.D."/>
            <person name="Tarbin J."/>
            <person name="Lloyd A.S."/>
            <person name="Chaitezvi C."/>
            <person name="Ellis R.J."/>
            <person name="Roberts H.C."/>
            <person name="Dastjerdi A."/>
            <person name="Nunez A."/>
            <person name="Van Vliet A.H."/>
            <person name="Steinbach F."/>
        </authorList>
    </citation>
    <scope>NUCLEOTIDE SEQUENCE [LARGE SCALE GENOMIC DNA]</scope>
    <source>
        <strain evidence="5 6">VF20HR</strain>
    </source>
</reference>
<evidence type="ECO:0000256" key="2">
    <source>
        <dbReference type="ARBA" id="ARBA00005866"/>
    </source>
</evidence>
<dbReference type="Gene3D" id="2.70.98.10">
    <property type="match status" value="1"/>
</dbReference>
<evidence type="ECO:0000256" key="4">
    <source>
        <dbReference type="PIRNR" id="PIRNR016020"/>
    </source>
</evidence>
<dbReference type="Proteomes" id="UP001224083">
    <property type="component" value="Unassembled WGS sequence"/>
</dbReference>
<dbReference type="InterPro" id="IPR025532">
    <property type="entry name" value="G6P_1-epimerase"/>
</dbReference>
<dbReference type="EMBL" id="JAQAHH010000009">
    <property type="protein sequence ID" value="MDP9501114.1"/>
    <property type="molecule type" value="Genomic_DNA"/>
</dbReference>
<comment type="caution">
    <text evidence="5">The sequence shown here is derived from an EMBL/GenBank/DDBJ whole genome shotgun (WGS) entry which is preliminary data.</text>
</comment>
<keyword evidence="6" id="KW-1185">Reference proteome</keyword>
<evidence type="ECO:0000256" key="1">
    <source>
        <dbReference type="ARBA" id="ARBA00001096"/>
    </source>
</evidence>
<name>A0ABT9KGD5_9PAST</name>
<dbReference type="EC" id="5.1.3.15" evidence="4"/>
<comment type="similarity">
    <text evidence="2 4">Belongs to the glucose-6-phosphate 1-epimerase family.</text>
</comment>
<dbReference type="InterPro" id="IPR014718">
    <property type="entry name" value="GH-type_carb-bd"/>
</dbReference>